<keyword evidence="1" id="KW-0131">Cell cycle</keyword>
<organism evidence="1 2">
    <name type="scientific">Pseudidiomarina planktonica</name>
    <dbReference type="NCBI Taxonomy" id="1323738"/>
    <lineage>
        <taxon>Bacteria</taxon>
        <taxon>Pseudomonadati</taxon>
        <taxon>Pseudomonadota</taxon>
        <taxon>Gammaproteobacteria</taxon>
        <taxon>Alteromonadales</taxon>
        <taxon>Idiomarinaceae</taxon>
        <taxon>Pseudidiomarina</taxon>
    </lineage>
</organism>
<dbReference type="Proteomes" id="UP000194450">
    <property type="component" value="Unassembled WGS sequence"/>
</dbReference>
<sequence length="137" mass="15109">MMITNVATEQNPALVTNQVADIHADSTQDLAAVLPTVVAQAMKTHKWVTVIGASREQIESLADQGISRGRIRWIQGKDNDQREWATEQAILAGTSGVVISWLEGVSPRTQQRIKMASRVSQTTSFIFSELTLRTPLH</sequence>
<evidence type="ECO:0000313" key="2">
    <source>
        <dbReference type="Proteomes" id="UP000194450"/>
    </source>
</evidence>
<dbReference type="OrthoDB" id="6239438at2"/>
<dbReference type="InterPro" id="IPR027417">
    <property type="entry name" value="P-loop_NTPase"/>
</dbReference>
<evidence type="ECO:0000313" key="1">
    <source>
        <dbReference type="EMBL" id="SMQ59747.1"/>
    </source>
</evidence>
<protein>
    <submittedName>
        <fullName evidence="1">Cell division inhibitor SulA</fullName>
    </submittedName>
</protein>
<dbReference type="RefSeq" id="WP_086433503.1">
    <property type="nucleotide sequence ID" value="NZ_FXWH01000001.1"/>
</dbReference>
<keyword evidence="2" id="KW-1185">Reference proteome</keyword>
<dbReference type="EMBL" id="FXWH01000001">
    <property type="protein sequence ID" value="SMQ59747.1"/>
    <property type="molecule type" value="Genomic_DNA"/>
</dbReference>
<dbReference type="AlphaFoldDB" id="A0A1Y6EAY5"/>
<name>A0A1Y6EAY5_9GAMM</name>
<reference evidence="2" key="1">
    <citation type="submission" date="2017-04" db="EMBL/GenBank/DDBJ databases">
        <authorList>
            <person name="Varghese N."/>
            <person name="Submissions S."/>
        </authorList>
    </citation>
    <scope>NUCLEOTIDE SEQUENCE [LARGE SCALE GENOMIC DNA]</scope>
</reference>
<dbReference type="SUPFAM" id="SSF52540">
    <property type="entry name" value="P-loop containing nucleoside triphosphate hydrolases"/>
    <property type="match status" value="1"/>
</dbReference>
<dbReference type="GO" id="GO:0051301">
    <property type="term" value="P:cell division"/>
    <property type="evidence" value="ECO:0007669"/>
    <property type="project" value="UniProtKB-KW"/>
</dbReference>
<keyword evidence="1" id="KW-0132">Cell division</keyword>
<proteinExistence type="predicted"/>
<accession>A0A1Y6EAY5</accession>
<dbReference type="Gene3D" id="3.40.50.300">
    <property type="entry name" value="P-loop containing nucleotide triphosphate hydrolases"/>
    <property type="match status" value="1"/>
</dbReference>
<gene>
    <name evidence="1" type="ORF">SAMN06297229_0312</name>
</gene>